<dbReference type="EMBL" id="FNPX01000001">
    <property type="protein sequence ID" value="SDY29982.1"/>
    <property type="molecule type" value="Genomic_DNA"/>
</dbReference>
<keyword evidence="3" id="KW-1185">Reference proteome</keyword>
<feature type="chain" id="PRO_5011484849" evidence="1">
    <location>
        <begin position="24"/>
        <end position="223"/>
    </location>
</feature>
<dbReference type="Gene3D" id="2.40.360.10">
    <property type="entry name" value="YmcC-like"/>
    <property type="match status" value="1"/>
</dbReference>
<dbReference type="Proteomes" id="UP000198914">
    <property type="component" value="Unassembled WGS sequence"/>
</dbReference>
<protein>
    <submittedName>
        <fullName evidence="2">Group 4 capsule polysaccharide lipoprotein gfcB, YjbF</fullName>
    </submittedName>
</protein>
<organism evidence="2 3">
    <name type="scientific">Jannaschia faecimaris</name>
    <dbReference type="NCBI Taxonomy" id="1244108"/>
    <lineage>
        <taxon>Bacteria</taxon>
        <taxon>Pseudomonadati</taxon>
        <taxon>Pseudomonadota</taxon>
        <taxon>Alphaproteobacteria</taxon>
        <taxon>Rhodobacterales</taxon>
        <taxon>Roseobacteraceae</taxon>
        <taxon>Jannaschia</taxon>
    </lineage>
</organism>
<evidence type="ECO:0000313" key="2">
    <source>
        <dbReference type="EMBL" id="SDY29982.1"/>
    </source>
</evidence>
<dbReference type="PROSITE" id="PS51257">
    <property type="entry name" value="PROKAR_LIPOPROTEIN"/>
    <property type="match status" value="1"/>
</dbReference>
<keyword evidence="2" id="KW-0449">Lipoprotein</keyword>
<dbReference type="AlphaFoldDB" id="A0A1H3IQK4"/>
<proteinExistence type="predicted"/>
<name>A0A1H3IQK4_9RHOB</name>
<feature type="signal peptide" evidence="1">
    <location>
        <begin position="1"/>
        <end position="23"/>
    </location>
</feature>
<dbReference type="InterPro" id="IPR021308">
    <property type="entry name" value="GfcB"/>
</dbReference>
<reference evidence="3" key="1">
    <citation type="submission" date="2016-10" db="EMBL/GenBank/DDBJ databases">
        <authorList>
            <person name="Varghese N."/>
            <person name="Submissions S."/>
        </authorList>
    </citation>
    <scope>NUCLEOTIDE SEQUENCE [LARGE SCALE GENOMIC DNA]</scope>
    <source>
        <strain evidence="3">DSM 100420</strain>
    </source>
</reference>
<gene>
    <name evidence="2" type="ORF">SAMN05444004_10180</name>
</gene>
<dbReference type="InterPro" id="IPR023373">
    <property type="entry name" value="YmcC_sf"/>
</dbReference>
<dbReference type="Pfam" id="PF11102">
    <property type="entry name" value="YjbF"/>
    <property type="match status" value="1"/>
</dbReference>
<keyword evidence="1" id="KW-0732">Signal</keyword>
<dbReference type="SUPFAM" id="SSF159270">
    <property type="entry name" value="YmcC-like"/>
    <property type="match status" value="1"/>
</dbReference>
<evidence type="ECO:0000256" key="1">
    <source>
        <dbReference type="SAM" id="SignalP"/>
    </source>
</evidence>
<dbReference type="RefSeq" id="WP_170831307.1">
    <property type="nucleotide sequence ID" value="NZ_FNPX01000001.1"/>
</dbReference>
<dbReference type="STRING" id="1244108.SAMN05444004_10180"/>
<evidence type="ECO:0000313" key="3">
    <source>
        <dbReference type="Proteomes" id="UP000198914"/>
    </source>
</evidence>
<sequence>MKFGRIAGAFTLLLALAACGNQADKNPLLLVSKAAVQTFKPGARAEPSDARDILTPALIERSDTSALLVVSLDQDQGFTVIPQTANRGTVQWRAGDYRGILRRDGIVVGTRGFGHDLYTADVDALDAAFESNGATDALRVNRYLTAEGIIEVREMICTVRLVGQEPLNIYGKIKQTRVFEEDCRDGGGDFVNRYWVERDGRVRKSNERISPEIGTFEITRLTE</sequence>
<accession>A0A1H3IQK4</accession>